<dbReference type="InterPro" id="IPR036390">
    <property type="entry name" value="WH_DNA-bd_sf"/>
</dbReference>
<dbReference type="RefSeq" id="WP_183997379.1">
    <property type="nucleotide sequence ID" value="NZ_BMHW01000013.1"/>
</dbReference>
<dbReference type="GO" id="GO:0003677">
    <property type="term" value="F:DNA binding"/>
    <property type="evidence" value="ECO:0007669"/>
    <property type="project" value="UniProtKB-KW"/>
</dbReference>
<sequence length="268" mass="30069">MQDDDADFSQHLKKVRIRRPADIIIEQISNLIARRIIKAGQKLPSERTLAERFDVGRGPVREALRRLEFFGIVKTSPQSGTVVENLSEHVLIGLISNILHADDMSPEMLIEVRGALEALSAKLAAERATPEQISAIENAHRHMKEQANAGAFTLEEDLLFHLKIAEATNNNLLRSLIALMGPDVLHFSHLHATYKNGRMHEAADEHDEILKVISQRRAGDAEELMKRHISKSYEHFRATGDLDGPQLKKEAKADAPKKRGRKPKVLTT</sequence>
<keyword evidence="7" id="KW-1185">Reference proteome</keyword>
<proteinExistence type="predicted"/>
<evidence type="ECO:0000313" key="7">
    <source>
        <dbReference type="Proteomes" id="UP000547879"/>
    </source>
</evidence>
<evidence type="ECO:0000256" key="4">
    <source>
        <dbReference type="SAM" id="MobiDB-lite"/>
    </source>
</evidence>
<dbReference type="InterPro" id="IPR036388">
    <property type="entry name" value="WH-like_DNA-bd_sf"/>
</dbReference>
<feature type="compositionally biased region" description="Basic and acidic residues" evidence="4">
    <location>
        <begin position="236"/>
        <end position="257"/>
    </location>
</feature>
<dbReference type="SUPFAM" id="SSF48008">
    <property type="entry name" value="GntR ligand-binding domain-like"/>
    <property type="match status" value="1"/>
</dbReference>
<dbReference type="PRINTS" id="PR00035">
    <property type="entry name" value="HTHGNTR"/>
</dbReference>
<evidence type="ECO:0000256" key="1">
    <source>
        <dbReference type="ARBA" id="ARBA00023015"/>
    </source>
</evidence>
<gene>
    <name evidence="6" type="ORF">HNQ72_005653</name>
</gene>
<dbReference type="CDD" id="cd07377">
    <property type="entry name" value="WHTH_GntR"/>
    <property type="match status" value="1"/>
</dbReference>
<dbReference type="InterPro" id="IPR000524">
    <property type="entry name" value="Tscrpt_reg_HTH_GntR"/>
</dbReference>
<dbReference type="PANTHER" id="PTHR43537">
    <property type="entry name" value="TRANSCRIPTIONAL REGULATOR, GNTR FAMILY"/>
    <property type="match status" value="1"/>
</dbReference>
<dbReference type="InterPro" id="IPR008920">
    <property type="entry name" value="TF_FadR/GntR_C"/>
</dbReference>
<feature type="region of interest" description="Disordered" evidence="4">
    <location>
        <begin position="236"/>
        <end position="268"/>
    </location>
</feature>
<dbReference type="EMBL" id="JACHEG010000011">
    <property type="protein sequence ID" value="MBB6165805.1"/>
    <property type="molecule type" value="Genomic_DNA"/>
</dbReference>
<dbReference type="Gene3D" id="1.20.120.530">
    <property type="entry name" value="GntR ligand-binding domain-like"/>
    <property type="match status" value="1"/>
</dbReference>
<name>A0A7X0D2N8_9HYPH</name>
<dbReference type="PROSITE" id="PS50949">
    <property type="entry name" value="HTH_GNTR"/>
    <property type="match status" value="1"/>
</dbReference>
<comment type="caution">
    <text evidence="6">The sequence shown here is derived from an EMBL/GenBank/DDBJ whole genome shotgun (WGS) entry which is preliminary data.</text>
</comment>
<keyword evidence="6" id="KW-0670">Pyruvate</keyword>
<feature type="domain" description="HTH gntR-type" evidence="5">
    <location>
        <begin position="18"/>
        <end position="86"/>
    </location>
</feature>
<keyword evidence="3" id="KW-0804">Transcription</keyword>
<dbReference type="Pfam" id="PF07729">
    <property type="entry name" value="FCD"/>
    <property type="match status" value="1"/>
</dbReference>
<evidence type="ECO:0000256" key="3">
    <source>
        <dbReference type="ARBA" id="ARBA00023163"/>
    </source>
</evidence>
<evidence type="ECO:0000313" key="6">
    <source>
        <dbReference type="EMBL" id="MBB6165805.1"/>
    </source>
</evidence>
<dbReference type="PANTHER" id="PTHR43537:SF5">
    <property type="entry name" value="UXU OPERON TRANSCRIPTIONAL REGULATOR"/>
    <property type="match status" value="1"/>
</dbReference>
<accession>A0A7X0D2N8</accession>
<dbReference type="InterPro" id="IPR011711">
    <property type="entry name" value="GntR_C"/>
</dbReference>
<organism evidence="6 7">
    <name type="scientific">Rhizobium wenxiniae</name>
    <dbReference type="NCBI Taxonomy" id="1737357"/>
    <lineage>
        <taxon>Bacteria</taxon>
        <taxon>Pseudomonadati</taxon>
        <taxon>Pseudomonadota</taxon>
        <taxon>Alphaproteobacteria</taxon>
        <taxon>Hyphomicrobiales</taxon>
        <taxon>Rhizobiaceae</taxon>
        <taxon>Rhizobium/Agrobacterium group</taxon>
        <taxon>Rhizobium</taxon>
    </lineage>
</organism>
<evidence type="ECO:0000256" key="2">
    <source>
        <dbReference type="ARBA" id="ARBA00023125"/>
    </source>
</evidence>
<dbReference type="Proteomes" id="UP000547879">
    <property type="component" value="Unassembled WGS sequence"/>
</dbReference>
<dbReference type="Pfam" id="PF00392">
    <property type="entry name" value="GntR"/>
    <property type="match status" value="1"/>
</dbReference>
<reference evidence="6 7" key="1">
    <citation type="submission" date="2020-08" db="EMBL/GenBank/DDBJ databases">
        <title>Genomic Encyclopedia of Type Strains, Phase IV (KMG-IV): sequencing the most valuable type-strain genomes for metagenomic binning, comparative biology and taxonomic classification.</title>
        <authorList>
            <person name="Goeker M."/>
        </authorList>
    </citation>
    <scope>NUCLEOTIDE SEQUENCE [LARGE SCALE GENOMIC DNA]</scope>
    <source>
        <strain evidence="6 7">DSM 100734</strain>
    </source>
</reference>
<evidence type="ECO:0000259" key="5">
    <source>
        <dbReference type="PROSITE" id="PS50949"/>
    </source>
</evidence>
<dbReference type="Gene3D" id="1.10.10.10">
    <property type="entry name" value="Winged helix-like DNA-binding domain superfamily/Winged helix DNA-binding domain"/>
    <property type="match status" value="1"/>
</dbReference>
<dbReference type="GO" id="GO:0003700">
    <property type="term" value="F:DNA-binding transcription factor activity"/>
    <property type="evidence" value="ECO:0007669"/>
    <property type="project" value="InterPro"/>
</dbReference>
<dbReference type="AlphaFoldDB" id="A0A7X0D2N8"/>
<keyword evidence="1" id="KW-0805">Transcription regulation</keyword>
<feature type="compositionally biased region" description="Basic residues" evidence="4">
    <location>
        <begin position="258"/>
        <end position="268"/>
    </location>
</feature>
<dbReference type="SUPFAM" id="SSF46785">
    <property type="entry name" value="Winged helix' DNA-binding domain"/>
    <property type="match status" value="1"/>
</dbReference>
<protein>
    <submittedName>
        <fullName evidence="6">GntR family transcriptional repressor for pyruvate dehydrogenase complex</fullName>
    </submittedName>
</protein>
<keyword evidence="2" id="KW-0238">DNA-binding</keyword>
<dbReference type="SMART" id="SM00345">
    <property type="entry name" value="HTH_GNTR"/>
    <property type="match status" value="1"/>
</dbReference>
<dbReference type="SMART" id="SM00895">
    <property type="entry name" value="FCD"/>
    <property type="match status" value="1"/>
</dbReference>